<evidence type="ECO:0000256" key="2">
    <source>
        <dbReference type="PROSITE-ProRule" id="PRU00335"/>
    </source>
</evidence>
<evidence type="ECO:0000313" key="5">
    <source>
        <dbReference type="Proteomes" id="UP000515800"/>
    </source>
</evidence>
<dbReference type="InterPro" id="IPR001647">
    <property type="entry name" value="HTH_TetR"/>
</dbReference>
<keyword evidence="1 2" id="KW-0238">DNA-binding</keyword>
<evidence type="ECO:0000256" key="1">
    <source>
        <dbReference type="ARBA" id="ARBA00023125"/>
    </source>
</evidence>
<dbReference type="GO" id="GO:0003677">
    <property type="term" value="F:DNA binding"/>
    <property type="evidence" value="ECO:0007669"/>
    <property type="project" value="UniProtKB-UniRule"/>
</dbReference>
<dbReference type="Pfam" id="PF00440">
    <property type="entry name" value="TetR_N"/>
    <property type="match status" value="1"/>
</dbReference>
<dbReference type="InterPro" id="IPR009057">
    <property type="entry name" value="Homeodomain-like_sf"/>
</dbReference>
<feature type="domain" description="HTH tetR-type" evidence="3">
    <location>
        <begin position="19"/>
        <end position="79"/>
    </location>
</feature>
<protein>
    <submittedName>
        <fullName evidence="4">TetR/AcrR family transcriptional regulator</fullName>
    </submittedName>
</protein>
<proteinExistence type="predicted"/>
<dbReference type="SUPFAM" id="SSF46689">
    <property type="entry name" value="Homeodomain-like"/>
    <property type="match status" value="1"/>
</dbReference>
<organism evidence="4 5">
    <name type="scientific">Weissella diestrammenae</name>
    <dbReference type="NCBI Taxonomy" id="1162633"/>
    <lineage>
        <taxon>Bacteria</taxon>
        <taxon>Bacillati</taxon>
        <taxon>Bacillota</taxon>
        <taxon>Bacilli</taxon>
        <taxon>Lactobacillales</taxon>
        <taxon>Lactobacillaceae</taxon>
        <taxon>Weissella</taxon>
    </lineage>
</organism>
<dbReference type="PANTHER" id="PTHR43479">
    <property type="entry name" value="ACREF/ENVCD OPERON REPRESSOR-RELATED"/>
    <property type="match status" value="1"/>
</dbReference>
<accession>A0A7G9T598</accession>
<dbReference type="PANTHER" id="PTHR43479:SF11">
    <property type="entry name" value="ACREF_ENVCD OPERON REPRESSOR-RELATED"/>
    <property type="match status" value="1"/>
</dbReference>
<dbReference type="AlphaFoldDB" id="A0A7G9T598"/>
<dbReference type="Gene3D" id="1.10.357.10">
    <property type="entry name" value="Tetracycline Repressor, domain 2"/>
    <property type="match status" value="1"/>
</dbReference>
<evidence type="ECO:0000259" key="3">
    <source>
        <dbReference type="PROSITE" id="PS50977"/>
    </source>
</evidence>
<reference evidence="4 5" key="1">
    <citation type="submission" date="2020-08" db="EMBL/GenBank/DDBJ databases">
        <title>Genome sequence of Weissella diestrammenae KACC 16890T.</title>
        <authorList>
            <person name="Hyun D.-W."/>
            <person name="Bae J.-W."/>
        </authorList>
    </citation>
    <scope>NUCLEOTIDE SEQUENCE [LARGE SCALE GENOMIC DNA]</scope>
    <source>
        <strain evidence="4 5">KACC 16890</strain>
    </source>
</reference>
<dbReference type="KEGG" id="wdi:H9L19_07900"/>
<dbReference type="EMBL" id="CP060724">
    <property type="protein sequence ID" value="QNN75273.1"/>
    <property type="molecule type" value="Genomic_DNA"/>
</dbReference>
<dbReference type="PRINTS" id="PR00455">
    <property type="entry name" value="HTHTETR"/>
</dbReference>
<dbReference type="InterPro" id="IPR050624">
    <property type="entry name" value="HTH-type_Tx_Regulator"/>
</dbReference>
<feature type="DNA-binding region" description="H-T-H motif" evidence="2">
    <location>
        <begin position="42"/>
        <end position="61"/>
    </location>
</feature>
<dbReference type="Proteomes" id="UP000515800">
    <property type="component" value="Chromosome"/>
</dbReference>
<sequence>MSEKILDDYSKWMVDDKMPAGKQKVLLAAIKLFAKYGYDGTSTASIAQESGMSEATIFKYFKTKRLLLDAVLDPLINQLIPMYADNFINHQLPLNGSFAQTINEAIRNRLAFVYTNRHILKILVSELMVNDVLLGQLKTKLAPIVDNMLNIAEQLGAHSDLDTIDILRLMTGQLVFEFIRMTRLAPTEAYDINTTADKIAQSVLRSLSD</sequence>
<evidence type="ECO:0000313" key="4">
    <source>
        <dbReference type="EMBL" id="QNN75273.1"/>
    </source>
</evidence>
<name>A0A7G9T598_9LACO</name>
<dbReference type="RefSeq" id="WP_187529107.1">
    <property type="nucleotide sequence ID" value="NZ_CP060724.1"/>
</dbReference>
<keyword evidence="5" id="KW-1185">Reference proteome</keyword>
<gene>
    <name evidence="4" type="ORF">H9L19_07900</name>
</gene>
<dbReference type="PROSITE" id="PS50977">
    <property type="entry name" value="HTH_TETR_2"/>
    <property type="match status" value="1"/>
</dbReference>